<dbReference type="Proteomes" id="UP000481033">
    <property type="component" value="Unassembled WGS sequence"/>
</dbReference>
<proteinExistence type="predicted"/>
<gene>
    <name evidence="3" type="ORF">DXZ20_26350</name>
</gene>
<reference evidence="3 4" key="1">
    <citation type="journal article" date="2020" name="Microb. Ecol.">
        <title>Ecogenomics of the Marine Benthic Filamentous Cyanobacterium Adonisia.</title>
        <authorList>
            <person name="Walter J.M."/>
            <person name="Coutinho F.H."/>
            <person name="Leomil L."/>
            <person name="Hargreaves P.I."/>
            <person name="Campeao M.E."/>
            <person name="Vieira V.V."/>
            <person name="Silva B.S."/>
            <person name="Fistarol G.O."/>
            <person name="Salomon P.S."/>
            <person name="Sawabe T."/>
            <person name="Mino S."/>
            <person name="Hosokawa M."/>
            <person name="Miyashita H."/>
            <person name="Maruyama F."/>
            <person name="van Verk M.C."/>
            <person name="Dutilh B.E."/>
            <person name="Thompson C.C."/>
            <person name="Thompson F.L."/>
        </authorList>
    </citation>
    <scope>NUCLEOTIDE SEQUENCE [LARGE SCALE GENOMIC DNA]</scope>
    <source>
        <strain evidence="3 4">CCMR0081</strain>
    </source>
</reference>
<keyword evidence="2" id="KW-0605">Phycobilisome</keyword>
<dbReference type="PANTHER" id="PTHR12697">
    <property type="entry name" value="PBS LYASE HEAT-LIKE PROTEIN"/>
    <property type="match status" value="1"/>
</dbReference>
<sequence>MVALLKTFDSCLQAVNDADSAQGLLDAVEDLTSLKDERSIPTLIQVLGFNNPGAAVAAVEGLVQIGVPSVSHLLEKLDNYNYGARAWAIRALAGIGDPRGQQLLLDAAANDFSLSVRRAAARGLGTIRWSDIEEDKRNVAMVRSLTTLLQVTGDEEWVVRYAAVVGLEALAMELTHSTHSTQITQCLSQLSHRDETAAVQARAQWALEKLSQK</sequence>
<keyword evidence="1" id="KW-0042">Antenna complex</keyword>
<dbReference type="GO" id="GO:0016491">
    <property type="term" value="F:oxidoreductase activity"/>
    <property type="evidence" value="ECO:0007669"/>
    <property type="project" value="TreeGrafter"/>
</dbReference>
<accession>A0A6M0RTT7</accession>
<dbReference type="Pfam" id="PF13646">
    <property type="entry name" value="HEAT_2"/>
    <property type="match status" value="1"/>
</dbReference>
<evidence type="ECO:0000256" key="2">
    <source>
        <dbReference type="ARBA" id="ARBA00022738"/>
    </source>
</evidence>
<dbReference type="InterPro" id="IPR016024">
    <property type="entry name" value="ARM-type_fold"/>
</dbReference>
<dbReference type="GO" id="GO:0030089">
    <property type="term" value="C:phycobilisome"/>
    <property type="evidence" value="ECO:0007669"/>
    <property type="project" value="UniProtKB-KW"/>
</dbReference>
<dbReference type="AlphaFoldDB" id="A0A6M0RTT7"/>
<dbReference type="EMBL" id="QXHD01000004">
    <property type="protein sequence ID" value="NEZ59101.1"/>
    <property type="molecule type" value="Genomic_DNA"/>
</dbReference>
<keyword evidence="4" id="KW-1185">Reference proteome</keyword>
<protein>
    <submittedName>
        <fullName evidence="3">HEAT repeat domain-containing protein</fullName>
    </submittedName>
</protein>
<name>A0A6M0RTT7_9CYAN</name>
<comment type="caution">
    <text evidence="3">The sequence shown here is derived from an EMBL/GenBank/DDBJ whole genome shotgun (WGS) entry which is preliminary data.</text>
</comment>
<evidence type="ECO:0000256" key="1">
    <source>
        <dbReference type="ARBA" id="ARBA00022549"/>
    </source>
</evidence>
<dbReference type="PANTHER" id="PTHR12697:SF5">
    <property type="entry name" value="DEOXYHYPUSINE HYDROXYLASE"/>
    <property type="match status" value="1"/>
</dbReference>
<organism evidence="3 4">
    <name type="scientific">Adonisia turfae CCMR0081</name>
    <dbReference type="NCBI Taxonomy" id="2292702"/>
    <lineage>
        <taxon>Bacteria</taxon>
        <taxon>Bacillati</taxon>
        <taxon>Cyanobacteriota</taxon>
        <taxon>Adonisia</taxon>
        <taxon>Adonisia turfae</taxon>
    </lineage>
</organism>
<dbReference type="InterPro" id="IPR011989">
    <property type="entry name" value="ARM-like"/>
</dbReference>
<dbReference type="Gene3D" id="1.25.10.10">
    <property type="entry name" value="Leucine-rich Repeat Variant"/>
    <property type="match status" value="1"/>
</dbReference>
<dbReference type="SUPFAM" id="SSF48371">
    <property type="entry name" value="ARM repeat"/>
    <property type="match status" value="1"/>
</dbReference>
<evidence type="ECO:0000313" key="4">
    <source>
        <dbReference type="Proteomes" id="UP000481033"/>
    </source>
</evidence>
<evidence type="ECO:0000313" key="3">
    <source>
        <dbReference type="EMBL" id="NEZ59101.1"/>
    </source>
</evidence>
<dbReference type="RefSeq" id="WP_163702033.1">
    <property type="nucleotide sequence ID" value="NZ_QXHD01000004.1"/>
</dbReference>